<dbReference type="InterPro" id="IPR007387">
    <property type="entry name" value="TRAP_DctQ"/>
</dbReference>
<keyword evidence="4 9" id="KW-0997">Cell inner membrane</keyword>
<comment type="caution">
    <text evidence="11">The sequence shown here is derived from an EMBL/GenBank/DDBJ whole genome shotgun (WGS) entry which is preliminary data.</text>
</comment>
<dbReference type="PANTHER" id="PTHR35011:SF2">
    <property type="entry name" value="2,3-DIKETO-L-GULONATE TRAP TRANSPORTER SMALL PERMEASE PROTEIN YIAM"/>
    <property type="match status" value="1"/>
</dbReference>
<dbReference type="AlphaFoldDB" id="A0A2N7JU74"/>
<comment type="similarity">
    <text evidence="8 9">Belongs to the TRAP transporter small permease family.</text>
</comment>
<dbReference type="RefSeq" id="WP_102438742.1">
    <property type="nucleotide sequence ID" value="NZ_CAWNVI010000176.1"/>
</dbReference>
<evidence type="ECO:0000256" key="2">
    <source>
        <dbReference type="ARBA" id="ARBA00022448"/>
    </source>
</evidence>
<comment type="subunit">
    <text evidence="9">The complex comprises the extracytoplasmic solute receptor protein and the two transmembrane proteins.</text>
</comment>
<sequence length="157" mass="17901">MLNWLDKYFENTIAVILLVIMTAAIFLQVVSRTFDYSIAWTEELARYCFIWLVYIGISFAVAKKSHIKIEAIAMLIDEKEKKYLSLFSDFVFLAFSVVILFKSTQMVANLYYLGQTSPALGLPMWIVYLAGPIGFALTSIRLIQQMVSTTDDIKTAK</sequence>
<evidence type="ECO:0000256" key="6">
    <source>
        <dbReference type="ARBA" id="ARBA00022989"/>
    </source>
</evidence>
<evidence type="ECO:0000313" key="12">
    <source>
        <dbReference type="Proteomes" id="UP000235406"/>
    </source>
</evidence>
<evidence type="ECO:0000256" key="7">
    <source>
        <dbReference type="ARBA" id="ARBA00023136"/>
    </source>
</evidence>
<feature type="transmembrane region" description="Helical" evidence="9">
    <location>
        <begin position="44"/>
        <end position="62"/>
    </location>
</feature>
<keyword evidence="6 9" id="KW-1133">Transmembrane helix</keyword>
<keyword evidence="2 9" id="KW-0813">Transport</keyword>
<feature type="transmembrane region" description="Helical" evidence="9">
    <location>
        <begin position="83"/>
        <end position="102"/>
    </location>
</feature>
<evidence type="ECO:0000259" key="10">
    <source>
        <dbReference type="Pfam" id="PF04290"/>
    </source>
</evidence>
<comment type="subcellular location">
    <subcellularLocation>
        <location evidence="1 9">Cell inner membrane</location>
        <topology evidence="1 9">Multi-pass membrane protein</topology>
    </subcellularLocation>
</comment>
<reference evidence="12" key="1">
    <citation type="submission" date="2016-07" db="EMBL/GenBank/DDBJ databases">
        <title>Nontailed viruses are major unrecognized killers of bacteria in the ocean.</title>
        <authorList>
            <person name="Kauffman K."/>
            <person name="Hussain F."/>
            <person name="Yang J."/>
            <person name="Arevalo P."/>
            <person name="Brown J."/>
            <person name="Cutler M."/>
            <person name="Kelly L."/>
            <person name="Polz M.F."/>
        </authorList>
    </citation>
    <scope>NUCLEOTIDE SEQUENCE [LARGE SCALE GENOMIC DNA]</scope>
    <source>
        <strain evidence="12">10N.261.46.F8</strain>
    </source>
</reference>
<evidence type="ECO:0000256" key="5">
    <source>
        <dbReference type="ARBA" id="ARBA00022692"/>
    </source>
</evidence>
<dbReference type="GO" id="GO:0005886">
    <property type="term" value="C:plasma membrane"/>
    <property type="evidence" value="ECO:0007669"/>
    <property type="project" value="UniProtKB-SubCell"/>
</dbReference>
<dbReference type="InterPro" id="IPR055348">
    <property type="entry name" value="DctQ"/>
</dbReference>
<protein>
    <recommendedName>
        <fullName evidence="9">TRAP transporter small permease protein</fullName>
    </recommendedName>
</protein>
<evidence type="ECO:0000256" key="4">
    <source>
        <dbReference type="ARBA" id="ARBA00022519"/>
    </source>
</evidence>
<evidence type="ECO:0000256" key="1">
    <source>
        <dbReference type="ARBA" id="ARBA00004429"/>
    </source>
</evidence>
<accession>A0A2N7JU74</accession>
<dbReference type="GO" id="GO:0015740">
    <property type="term" value="P:C4-dicarboxylate transport"/>
    <property type="evidence" value="ECO:0007669"/>
    <property type="project" value="TreeGrafter"/>
</dbReference>
<gene>
    <name evidence="11" type="ORF">BCT49_18940</name>
</gene>
<feature type="domain" description="Tripartite ATP-independent periplasmic transporters DctQ component" evidence="10">
    <location>
        <begin position="21"/>
        <end position="148"/>
    </location>
</feature>
<evidence type="ECO:0000256" key="8">
    <source>
        <dbReference type="ARBA" id="ARBA00038436"/>
    </source>
</evidence>
<keyword evidence="7 9" id="KW-0472">Membrane</keyword>
<dbReference type="PANTHER" id="PTHR35011">
    <property type="entry name" value="2,3-DIKETO-L-GULONATE TRAP TRANSPORTER SMALL PERMEASE PROTEIN YIAM"/>
    <property type="match status" value="1"/>
</dbReference>
<organism evidence="11 12">
    <name type="scientific">Vibrio lentus</name>
    <dbReference type="NCBI Taxonomy" id="136468"/>
    <lineage>
        <taxon>Bacteria</taxon>
        <taxon>Pseudomonadati</taxon>
        <taxon>Pseudomonadota</taxon>
        <taxon>Gammaproteobacteria</taxon>
        <taxon>Vibrionales</taxon>
        <taxon>Vibrionaceae</taxon>
        <taxon>Vibrio</taxon>
    </lineage>
</organism>
<feature type="transmembrane region" description="Helical" evidence="9">
    <location>
        <begin position="122"/>
        <end position="143"/>
    </location>
</feature>
<dbReference type="EMBL" id="MCZK01000176">
    <property type="protein sequence ID" value="PMM62311.1"/>
    <property type="molecule type" value="Genomic_DNA"/>
</dbReference>
<feature type="transmembrane region" description="Helical" evidence="9">
    <location>
        <begin position="12"/>
        <end position="32"/>
    </location>
</feature>
<evidence type="ECO:0000256" key="3">
    <source>
        <dbReference type="ARBA" id="ARBA00022475"/>
    </source>
</evidence>
<dbReference type="Proteomes" id="UP000235406">
    <property type="component" value="Unassembled WGS sequence"/>
</dbReference>
<name>A0A2N7JU74_9VIBR</name>
<keyword evidence="3" id="KW-1003">Cell membrane</keyword>
<dbReference type="GO" id="GO:0022857">
    <property type="term" value="F:transmembrane transporter activity"/>
    <property type="evidence" value="ECO:0007669"/>
    <property type="project" value="UniProtKB-UniRule"/>
</dbReference>
<evidence type="ECO:0000313" key="11">
    <source>
        <dbReference type="EMBL" id="PMM62311.1"/>
    </source>
</evidence>
<dbReference type="Pfam" id="PF04290">
    <property type="entry name" value="DctQ"/>
    <property type="match status" value="1"/>
</dbReference>
<comment type="function">
    <text evidence="9">Part of the tripartite ATP-independent periplasmic (TRAP) transport system.</text>
</comment>
<keyword evidence="5 9" id="KW-0812">Transmembrane</keyword>
<dbReference type="OrthoDB" id="9814265at2"/>
<evidence type="ECO:0000256" key="9">
    <source>
        <dbReference type="RuleBase" id="RU369079"/>
    </source>
</evidence>
<proteinExistence type="inferred from homology"/>